<dbReference type="InterPro" id="IPR050486">
    <property type="entry name" value="Mannose-1P_guanyltransferase"/>
</dbReference>
<dbReference type="CDD" id="cd04181">
    <property type="entry name" value="NTP_transferase"/>
    <property type="match status" value="1"/>
</dbReference>
<keyword evidence="3" id="KW-1185">Reference proteome</keyword>
<dbReference type="RefSeq" id="WP_073319118.1">
    <property type="nucleotide sequence ID" value="NZ_FQWD01000002.1"/>
</dbReference>
<dbReference type="EMBL" id="FQWD01000002">
    <property type="protein sequence ID" value="SHG05232.1"/>
    <property type="molecule type" value="Genomic_DNA"/>
</dbReference>
<proteinExistence type="predicted"/>
<accession>A0A1M5GNY5</accession>
<reference evidence="3" key="1">
    <citation type="submission" date="2016-11" db="EMBL/GenBank/DDBJ databases">
        <authorList>
            <person name="Varghese N."/>
            <person name="Submissions S."/>
        </authorList>
    </citation>
    <scope>NUCLEOTIDE SEQUENCE [LARGE SCALE GENOMIC DNA]</scope>
    <source>
        <strain evidence="3">CGMCC 1.8995</strain>
    </source>
</reference>
<dbReference type="OrthoDB" id="9788272at2"/>
<dbReference type="GO" id="GO:0016779">
    <property type="term" value="F:nucleotidyltransferase activity"/>
    <property type="evidence" value="ECO:0007669"/>
    <property type="project" value="UniProtKB-KW"/>
</dbReference>
<dbReference type="STRING" id="634436.SAMN05216361_1097"/>
<dbReference type="PANTHER" id="PTHR22572">
    <property type="entry name" value="SUGAR-1-PHOSPHATE GUANYL TRANSFERASE"/>
    <property type="match status" value="1"/>
</dbReference>
<dbReference type="Gene3D" id="3.90.550.10">
    <property type="entry name" value="Spore Coat Polysaccharide Biosynthesis Protein SpsA, Chain A"/>
    <property type="match status" value="1"/>
</dbReference>
<organism evidence="2 3">
    <name type="scientific">Marisediminitalea aggregata</name>
    <dbReference type="NCBI Taxonomy" id="634436"/>
    <lineage>
        <taxon>Bacteria</taxon>
        <taxon>Pseudomonadati</taxon>
        <taxon>Pseudomonadota</taxon>
        <taxon>Gammaproteobacteria</taxon>
        <taxon>Alteromonadales</taxon>
        <taxon>Alteromonadaceae</taxon>
        <taxon>Marisediminitalea</taxon>
    </lineage>
</organism>
<keyword evidence="2" id="KW-0808">Transferase</keyword>
<dbReference type="InterPro" id="IPR005835">
    <property type="entry name" value="NTP_transferase_dom"/>
</dbReference>
<dbReference type="InterPro" id="IPR029044">
    <property type="entry name" value="Nucleotide-diphossugar_trans"/>
</dbReference>
<name>A0A1M5GNY5_9ALTE</name>
<dbReference type="Pfam" id="PF00483">
    <property type="entry name" value="NTP_transferase"/>
    <property type="match status" value="1"/>
</dbReference>
<gene>
    <name evidence="2" type="ORF">SAMN05216361_1097</name>
</gene>
<evidence type="ECO:0000259" key="1">
    <source>
        <dbReference type="Pfam" id="PF00483"/>
    </source>
</evidence>
<dbReference type="AlphaFoldDB" id="A0A1M5GNY5"/>
<protein>
    <submittedName>
        <fullName evidence="2">Mannose-1-phosphate guanylyltransferase</fullName>
    </submittedName>
</protein>
<dbReference type="Proteomes" id="UP000184520">
    <property type="component" value="Unassembled WGS sequence"/>
</dbReference>
<evidence type="ECO:0000313" key="3">
    <source>
        <dbReference type="Proteomes" id="UP000184520"/>
    </source>
</evidence>
<feature type="domain" description="Nucleotidyl transferase" evidence="1">
    <location>
        <begin position="3"/>
        <end position="230"/>
    </location>
</feature>
<keyword evidence="2" id="KW-0548">Nucleotidyltransferase</keyword>
<evidence type="ECO:0000313" key="2">
    <source>
        <dbReference type="EMBL" id="SHG05232.1"/>
    </source>
</evidence>
<sequence length="236" mass="26302">MQAVLLAAGLGTRLRPITNSQPKCMVPINGQPLLDIWLKQLTHSTSISDIFVNTHYFSDAVAVFLNDKWAAFPQVKNWYEPELLGTAGTLKHNASQLLNEDVVVIHADNLSVFDLDAFIQAHQQRPDGCEMTMMVFETDTPSSCGIVELQGKTVVAMHEKVANPPGNLANGAVYIMSQKVLHWIVEHDAEDISTQVIPAMLGKIQAWTNHTYHRDIGTPESYTRGQQEYKAIVRHD</sequence>
<dbReference type="SUPFAM" id="SSF53448">
    <property type="entry name" value="Nucleotide-diphospho-sugar transferases"/>
    <property type="match status" value="1"/>
</dbReference>